<evidence type="ECO:0000256" key="4">
    <source>
        <dbReference type="SAM" id="Phobius"/>
    </source>
</evidence>
<dbReference type="InterPro" id="IPR038277">
    <property type="entry name" value="UreF_sf"/>
</dbReference>
<keyword evidence="4" id="KW-0812">Transmembrane</keyword>
<keyword evidence="2" id="KW-0143">Chaperone</keyword>
<accession>A0A9Q0C2B0</accession>
<dbReference type="PANTHER" id="PTHR33620">
    <property type="entry name" value="UREASE ACCESSORY PROTEIN F"/>
    <property type="match status" value="1"/>
</dbReference>
<dbReference type="OrthoDB" id="2550922at2759"/>
<comment type="similarity">
    <text evidence="3">Belongs to the UreF family.</text>
</comment>
<sequence>MDHSTSKSCKNANHDDKSLLHWTQWQLLDSILPTGGFAHSFGLESALQSNLIKQPEDLKPFIIQVLDNTGSLFLPFVHTLNKSPDTETWTRLDNLLEATLTNEIARKASATQGSALLRVAASVFREIAELKLIRERFIGSGLVFFHHACVFGLLTGLLGFDGRMAQRAYIFMTMRDVLSAATRLNVVGPIAASVLQHEIASAAEGIVEKWRDRNVEDACQTNPLLDTVQGCHAYLFSRLFCS</sequence>
<dbReference type="Gene3D" id="1.10.4190.10">
    <property type="entry name" value="Urease accessory protein UreF"/>
    <property type="match status" value="1"/>
</dbReference>
<dbReference type="EMBL" id="JAMQYH010000005">
    <property type="protein sequence ID" value="KAJ1685944.1"/>
    <property type="molecule type" value="Genomic_DNA"/>
</dbReference>
<protein>
    <recommendedName>
        <fullName evidence="7">Urease accessory protein UreF</fullName>
    </recommendedName>
</protein>
<evidence type="ECO:0008006" key="7">
    <source>
        <dbReference type="Google" id="ProtNLM"/>
    </source>
</evidence>
<dbReference type="PANTHER" id="PTHR33620:SF1">
    <property type="entry name" value="UREASE ACCESSORY PROTEIN F"/>
    <property type="match status" value="1"/>
</dbReference>
<dbReference type="Pfam" id="PF01730">
    <property type="entry name" value="UreF"/>
    <property type="match status" value="1"/>
</dbReference>
<keyword evidence="4" id="KW-1133">Transmembrane helix</keyword>
<evidence type="ECO:0000256" key="1">
    <source>
        <dbReference type="ARBA" id="ARBA00022988"/>
    </source>
</evidence>
<organism evidence="5 6">
    <name type="scientific">Rhynchospora breviuscula</name>
    <dbReference type="NCBI Taxonomy" id="2022672"/>
    <lineage>
        <taxon>Eukaryota</taxon>
        <taxon>Viridiplantae</taxon>
        <taxon>Streptophyta</taxon>
        <taxon>Embryophyta</taxon>
        <taxon>Tracheophyta</taxon>
        <taxon>Spermatophyta</taxon>
        <taxon>Magnoliopsida</taxon>
        <taxon>Liliopsida</taxon>
        <taxon>Poales</taxon>
        <taxon>Cyperaceae</taxon>
        <taxon>Cyperoideae</taxon>
        <taxon>Rhynchosporeae</taxon>
        <taxon>Rhynchospora</taxon>
    </lineage>
</organism>
<evidence type="ECO:0000256" key="2">
    <source>
        <dbReference type="ARBA" id="ARBA00023186"/>
    </source>
</evidence>
<keyword evidence="4" id="KW-0472">Membrane</keyword>
<dbReference type="InterPro" id="IPR002639">
    <property type="entry name" value="UreF"/>
</dbReference>
<feature type="transmembrane region" description="Helical" evidence="4">
    <location>
        <begin position="137"/>
        <end position="160"/>
    </location>
</feature>
<comment type="caution">
    <text evidence="5">The sequence shown here is derived from an EMBL/GenBank/DDBJ whole genome shotgun (WGS) entry which is preliminary data.</text>
</comment>
<evidence type="ECO:0000313" key="6">
    <source>
        <dbReference type="Proteomes" id="UP001151287"/>
    </source>
</evidence>
<proteinExistence type="inferred from homology"/>
<name>A0A9Q0C2B0_9POAL</name>
<keyword evidence="1" id="KW-0996">Nickel insertion</keyword>
<evidence type="ECO:0000256" key="3">
    <source>
        <dbReference type="ARBA" id="ARBA00046339"/>
    </source>
</evidence>
<evidence type="ECO:0000313" key="5">
    <source>
        <dbReference type="EMBL" id="KAJ1685944.1"/>
    </source>
</evidence>
<dbReference type="PIRSF" id="PIRSF009467">
    <property type="entry name" value="Ureas_acces_UreF"/>
    <property type="match status" value="1"/>
</dbReference>
<keyword evidence="6" id="KW-1185">Reference proteome</keyword>
<reference evidence="5" key="1">
    <citation type="journal article" date="2022" name="Cell">
        <title>Repeat-based holocentromeres influence genome architecture and karyotype evolution.</title>
        <authorList>
            <person name="Hofstatter P.G."/>
            <person name="Thangavel G."/>
            <person name="Lux T."/>
            <person name="Neumann P."/>
            <person name="Vondrak T."/>
            <person name="Novak P."/>
            <person name="Zhang M."/>
            <person name="Costa L."/>
            <person name="Castellani M."/>
            <person name="Scott A."/>
            <person name="Toegelov H."/>
            <person name="Fuchs J."/>
            <person name="Mata-Sucre Y."/>
            <person name="Dias Y."/>
            <person name="Vanzela A.L.L."/>
            <person name="Huettel B."/>
            <person name="Almeida C.C.S."/>
            <person name="Simkova H."/>
            <person name="Souza G."/>
            <person name="Pedrosa-Harand A."/>
            <person name="Macas J."/>
            <person name="Mayer K.F.X."/>
            <person name="Houben A."/>
            <person name="Marques A."/>
        </authorList>
    </citation>
    <scope>NUCLEOTIDE SEQUENCE</scope>
    <source>
        <strain evidence="5">RhyBre1mFocal</strain>
    </source>
</reference>
<dbReference type="AlphaFoldDB" id="A0A9Q0C2B0"/>
<dbReference type="GO" id="GO:0016151">
    <property type="term" value="F:nickel cation binding"/>
    <property type="evidence" value="ECO:0007669"/>
    <property type="project" value="InterPro"/>
</dbReference>
<dbReference type="Proteomes" id="UP001151287">
    <property type="component" value="Unassembled WGS sequence"/>
</dbReference>
<gene>
    <name evidence="5" type="ORF">LUZ63_017334</name>
</gene>